<dbReference type="GeneID" id="128202080"/>
<evidence type="ECO:0000313" key="1">
    <source>
        <dbReference type="Proteomes" id="UP001652740"/>
    </source>
</evidence>
<evidence type="ECO:0000313" key="2">
    <source>
        <dbReference type="RefSeq" id="XP_052757028.1"/>
    </source>
</evidence>
<keyword evidence="1" id="KW-1185">Reference proteome</keyword>
<sequence length="143" mass="15887">MEGGGEGMVAIVSSFKDAGLAVTLVDSRYDEPDRRATARRCWLPQARSSVETNTDAVKSHAGTQICDGRYASSYQLAHCSLKPTSPSVHLPEFPLQKTTPFRNKGNFEVGWQNTGEYSYRLGTTQLQRNSFTYTDHDMMSINS</sequence>
<reference evidence="2" key="1">
    <citation type="submission" date="2025-08" db="UniProtKB">
        <authorList>
            <consortium name="RefSeq"/>
        </authorList>
    </citation>
    <scope>IDENTIFICATION</scope>
    <source>
        <tissue evidence="2">Whole larvae</tissue>
    </source>
</reference>
<dbReference type="Proteomes" id="UP001652740">
    <property type="component" value="Unplaced"/>
</dbReference>
<dbReference type="RefSeq" id="XP_052757028.1">
    <property type="nucleotide sequence ID" value="XM_052901068.1"/>
</dbReference>
<proteinExistence type="predicted"/>
<protein>
    <submittedName>
        <fullName evidence="2">Uncharacterized protein LOC128202080</fullName>
    </submittedName>
</protein>
<accession>A0ABM3N0Q7</accession>
<gene>
    <name evidence="2" type="primary">LOC128202080</name>
</gene>
<organism evidence="1 2">
    <name type="scientific">Galleria mellonella</name>
    <name type="common">Greater wax moth</name>
    <dbReference type="NCBI Taxonomy" id="7137"/>
    <lineage>
        <taxon>Eukaryota</taxon>
        <taxon>Metazoa</taxon>
        <taxon>Ecdysozoa</taxon>
        <taxon>Arthropoda</taxon>
        <taxon>Hexapoda</taxon>
        <taxon>Insecta</taxon>
        <taxon>Pterygota</taxon>
        <taxon>Neoptera</taxon>
        <taxon>Endopterygota</taxon>
        <taxon>Lepidoptera</taxon>
        <taxon>Glossata</taxon>
        <taxon>Ditrysia</taxon>
        <taxon>Pyraloidea</taxon>
        <taxon>Pyralidae</taxon>
        <taxon>Galleriinae</taxon>
        <taxon>Galleria</taxon>
    </lineage>
</organism>
<name>A0ABM3N0Q7_GALME</name>